<dbReference type="GO" id="GO:0016020">
    <property type="term" value="C:membrane"/>
    <property type="evidence" value="ECO:0007669"/>
    <property type="project" value="UniProtKB-SubCell"/>
</dbReference>
<proteinExistence type="predicted"/>
<sequence>MLAVDIESSRVTRRYALPDPVQAPDVVDPDGSRTMSLEDSRQVVAVVPGGLLLQHRSGAEPTPARQLELLDTTTGELQPRTKLPAGVGLLAVRG</sequence>
<evidence type="ECO:0000259" key="1">
    <source>
        <dbReference type="PROSITE" id="PS51111"/>
    </source>
</evidence>
<evidence type="ECO:0000313" key="2">
    <source>
        <dbReference type="EMBL" id="GFJ77897.1"/>
    </source>
</evidence>
<dbReference type="InterPro" id="IPR014010">
    <property type="entry name" value="REJ_dom"/>
</dbReference>
<dbReference type="AlphaFoldDB" id="A0A6V8K838"/>
<accession>A0A6V8K838</accession>
<feature type="domain" description="REJ" evidence="1">
    <location>
        <begin position="1"/>
        <end position="94"/>
    </location>
</feature>
<reference evidence="2 3" key="2">
    <citation type="submission" date="2020-03" db="EMBL/GenBank/DDBJ databases">
        <authorList>
            <person name="Ichikawa N."/>
            <person name="Kimura A."/>
            <person name="Kitahashi Y."/>
            <person name="Uohara A."/>
        </authorList>
    </citation>
    <scope>NUCLEOTIDE SEQUENCE [LARGE SCALE GENOMIC DNA]</scope>
    <source>
        <strain evidence="2 3">NBRC 108639</strain>
    </source>
</reference>
<keyword evidence="3" id="KW-1185">Reference proteome</keyword>
<dbReference type="EMBL" id="BLPF01000001">
    <property type="protein sequence ID" value="GFJ77897.1"/>
    <property type="molecule type" value="Genomic_DNA"/>
</dbReference>
<comment type="caution">
    <text evidence="2">The sequence shown here is derived from an EMBL/GenBank/DDBJ whole genome shotgun (WGS) entry which is preliminary data.</text>
</comment>
<gene>
    <name evidence="2" type="ORF">Phou_020770</name>
</gene>
<organism evidence="2 3">
    <name type="scientific">Phytohabitans houttuyneae</name>
    <dbReference type="NCBI Taxonomy" id="1076126"/>
    <lineage>
        <taxon>Bacteria</taxon>
        <taxon>Bacillati</taxon>
        <taxon>Actinomycetota</taxon>
        <taxon>Actinomycetes</taxon>
        <taxon>Micromonosporales</taxon>
        <taxon>Micromonosporaceae</taxon>
    </lineage>
</organism>
<evidence type="ECO:0000313" key="3">
    <source>
        <dbReference type="Proteomes" id="UP000482800"/>
    </source>
</evidence>
<protein>
    <recommendedName>
        <fullName evidence="1">REJ domain-containing protein</fullName>
    </recommendedName>
</protein>
<dbReference type="RefSeq" id="WP_173055536.1">
    <property type="nucleotide sequence ID" value="NZ_BAABGO010000006.1"/>
</dbReference>
<name>A0A6V8K838_9ACTN</name>
<reference evidence="2 3" key="1">
    <citation type="submission" date="2020-03" db="EMBL/GenBank/DDBJ databases">
        <title>Whole genome shotgun sequence of Phytohabitans houttuyneae NBRC 108639.</title>
        <authorList>
            <person name="Komaki H."/>
            <person name="Tamura T."/>
        </authorList>
    </citation>
    <scope>NUCLEOTIDE SEQUENCE [LARGE SCALE GENOMIC DNA]</scope>
    <source>
        <strain evidence="2 3">NBRC 108639</strain>
    </source>
</reference>
<dbReference type="PROSITE" id="PS51111">
    <property type="entry name" value="REJ"/>
    <property type="match status" value="1"/>
</dbReference>
<dbReference type="Proteomes" id="UP000482800">
    <property type="component" value="Unassembled WGS sequence"/>
</dbReference>